<feature type="transmembrane region" description="Helical" evidence="6">
    <location>
        <begin position="247"/>
        <end position="265"/>
    </location>
</feature>
<evidence type="ECO:0000256" key="6">
    <source>
        <dbReference type="SAM" id="Phobius"/>
    </source>
</evidence>
<evidence type="ECO:0000313" key="9">
    <source>
        <dbReference type="Proteomes" id="UP000266260"/>
    </source>
</evidence>
<sequence>MMRQPDVRRGIPLALCAGTLLGAGAPLSKLLVSRMDPVALAGALFTGPTLIAALALLLGFGNRRRYVPVTRRDVLRLAVAVLTGTIAAPVLLMYGIRISSGFAASLMLNMEAVATALIALAFFGERVSPSIWLAVLCMTVMGILVTGTGGAGSAPVAGAMLILGSCVAWGIETNVVTTLSSRDPLLIMLFECLPAALTLTLVAAVRMGGLPPVRDLLLGILLGSVSNGAGLLLYFVSLRTMGAARTAAFAGVGPLAGALLSLVLFRMPVTWIVVAALGLTAAAIVVVGRDDERRSLAWETAER</sequence>
<keyword evidence="3 6" id="KW-0812">Transmembrane</keyword>
<keyword evidence="9" id="KW-1185">Reference proteome</keyword>
<feature type="domain" description="EamA" evidence="7">
    <location>
        <begin position="9"/>
        <end position="145"/>
    </location>
</feature>
<feature type="transmembrane region" description="Helical" evidence="6">
    <location>
        <begin position="130"/>
        <end position="148"/>
    </location>
</feature>
<feature type="domain" description="EamA" evidence="7">
    <location>
        <begin position="158"/>
        <end position="287"/>
    </location>
</feature>
<evidence type="ECO:0000259" key="7">
    <source>
        <dbReference type="Pfam" id="PF00892"/>
    </source>
</evidence>
<dbReference type="PANTHER" id="PTHR42920">
    <property type="entry name" value="OS03G0707200 PROTEIN-RELATED"/>
    <property type="match status" value="1"/>
</dbReference>
<evidence type="ECO:0000256" key="5">
    <source>
        <dbReference type="ARBA" id="ARBA00023136"/>
    </source>
</evidence>
<evidence type="ECO:0000256" key="1">
    <source>
        <dbReference type="ARBA" id="ARBA00004651"/>
    </source>
</evidence>
<evidence type="ECO:0000256" key="2">
    <source>
        <dbReference type="ARBA" id="ARBA00022475"/>
    </source>
</evidence>
<evidence type="ECO:0000313" key="8">
    <source>
        <dbReference type="EMBL" id="RIE07268.1"/>
    </source>
</evidence>
<name>A0A398D3W7_9BACT</name>
<comment type="subcellular location">
    <subcellularLocation>
        <location evidence="1">Cell membrane</location>
        <topology evidence="1">Multi-pass membrane protein</topology>
    </subcellularLocation>
</comment>
<feature type="transmembrane region" description="Helical" evidence="6">
    <location>
        <begin position="216"/>
        <end position="235"/>
    </location>
</feature>
<feature type="transmembrane region" description="Helical" evidence="6">
    <location>
        <begin position="271"/>
        <end position="288"/>
    </location>
</feature>
<accession>A0A398D3W7</accession>
<keyword evidence="4 6" id="KW-1133">Transmembrane helix</keyword>
<feature type="transmembrane region" description="Helical" evidence="6">
    <location>
        <begin position="154"/>
        <end position="172"/>
    </location>
</feature>
<feature type="transmembrane region" description="Helical" evidence="6">
    <location>
        <begin position="184"/>
        <end position="204"/>
    </location>
</feature>
<proteinExistence type="predicted"/>
<dbReference type="SUPFAM" id="SSF103481">
    <property type="entry name" value="Multidrug resistance efflux transporter EmrE"/>
    <property type="match status" value="2"/>
</dbReference>
<keyword evidence="5 6" id="KW-0472">Membrane</keyword>
<gene>
    <name evidence="8" type="ORF">SMC6_06990</name>
</gene>
<reference evidence="8 9" key="1">
    <citation type="submission" date="2018-09" db="EMBL/GenBank/DDBJ databases">
        <title>Discovery and Ecogenomic Context for Candidatus Cryosericales, a Global Caldiserica Order Active in Thawing Permafrost.</title>
        <authorList>
            <person name="Martinez M.A."/>
            <person name="Woodcroft B.J."/>
            <person name="Ignacio Espinoza J.C."/>
            <person name="Zayed A."/>
            <person name="Singleton C.M."/>
            <person name="Boyd J."/>
            <person name="Li Y.-F."/>
            <person name="Purvine S."/>
            <person name="Maughan H."/>
            <person name="Hodgkins S.B."/>
            <person name="Anderson D."/>
            <person name="Sederholm M."/>
            <person name="Temperton B."/>
            <person name="Saleska S.R."/>
            <person name="Tyson G.W."/>
            <person name="Rich V.I."/>
        </authorList>
    </citation>
    <scope>NUCLEOTIDE SEQUENCE [LARGE SCALE GENOMIC DNA]</scope>
    <source>
        <strain evidence="8 9">SMC6</strain>
    </source>
</reference>
<dbReference type="GO" id="GO:0005886">
    <property type="term" value="C:plasma membrane"/>
    <property type="evidence" value="ECO:0007669"/>
    <property type="project" value="UniProtKB-SubCell"/>
</dbReference>
<dbReference type="Pfam" id="PF00892">
    <property type="entry name" value="EamA"/>
    <property type="match status" value="2"/>
</dbReference>
<protein>
    <submittedName>
        <fullName evidence="8">DMT family transporter</fullName>
    </submittedName>
</protein>
<dbReference type="AlphaFoldDB" id="A0A398D3W7"/>
<evidence type="ECO:0000256" key="4">
    <source>
        <dbReference type="ARBA" id="ARBA00022989"/>
    </source>
</evidence>
<feature type="transmembrane region" description="Helical" evidence="6">
    <location>
        <begin position="74"/>
        <end position="96"/>
    </location>
</feature>
<keyword evidence="2" id="KW-1003">Cell membrane</keyword>
<dbReference type="InterPro" id="IPR000620">
    <property type="entry name" value="EamA_dom"/>
</dbReference>
<dbReference type="EMBL" id="QXIT01000119">
    <property type="protein sequence ID" value="RIE07268.1"/>
    <property type="molecule type" value="Genomic_DNA"/>
</dbReference>
<dbReference type="RefSeq" id="WP_119175754.1">
    <property type="nucleotide sequence ID" value="NZ_QXIT01000119.1"/>
</dbReference>
<comment type="caution">
    <text evidence="8">The sequence shown here is derived from an EMBL/GenBank/DDBJ whole genome shotgun (WGS) entry which is preliminary data.</text>
</comment>
<feature type="transmembrane region" description="Helical" evidence="6">
    <location>
        <begin position="102"/>
        <end position="123"/>
    </location>
</feature>
<dbReference type="Proteomes" id="UP000266260">
    <property type="component" value="Unassembled WGS sequence"/>
</dbReference>
<feature type="transmembrane region" description="Helical" evidence="6">
    <location>
        <begin position="38"/>
        <end position="62"/>
    </location>
</feature>
<evidence type="ECO:0000256" key="3">
    <source>
        <dbReference type="ARBA" id="ARBA00022692"/>
    </source>
</evidence>
<dbReference type="InterPro" id="IPR037185">
    <property type="entry name" value="EmrE-like"/>
</dbReference>
<dbReference type="InterPro" id="IPR051258">
    <property type="entry name" value="Diverse_Substrate_Transporter"/>
</dbReference>
<dbReference type="PANTHER" id="PTHR42920:SF11">
    <property type="entry name" value="INNER MEMBRANE PROTEIN YTFF"/>
    <property type="match status" value="1"/>
</dbReference>
<organism evidence="8 9">
    <name type="scientific">Candidatus Cryosericum odellii</name>
    <dbReference type="NCBI Taxonomy" id="2290917"/>
    <lineage>
        <taxon>Bacteria</taxon>
        <taxon>Pseudomonadati</taxon>
        <taxon>Caldisericota/Cryosericota group</taxon>
        <taxon>Candidatus Cryosericota</taxon>
        <taxon>Candidatus Cryosericia</taxon>
        <taxon>Candidatus Cryosericales</taxon>
        <taxon>Candidatus Cryosericaceae</taxon>
        <taxon>Candidatus Cryosericum</taxon>
    </lineage>
</organism>